<keyword evidence="3" id="KW-1185">Reference proteome</keyword>
<name>A0AAD8Z3V6_9TELE</name>
<dbReference type="EMBL" id="JAROKS010000020">
    <property type="protein sequence ID" value="KAK1791064.1"/>
    <property type="molecule type" value="Genomic_DNA"/>
</dbReference>
<feature type="compositionally biased region" description="Basic and acidic residues" evidence="1">
    <location>
        <begin position="132"/>
        <end position="144"/>
    </location>
</feature>
<accession>A0AAD8Z3V6</accession>
<dbReference type="Proteomes" id="UP001239994">
    <property type="component" value="Unassembled WGS sequence"/>
</dbReference>
<evidence type="ECO:0000313" key="2">
    <source>
        <dbReference type="EMBL" id="KAK1791064.1"/>
    </source>
</evidence>
<evidence type="ECO:0000313" key="3">
    <source>
        <dbReference type="Proteomes" id="UP001239994"/>
    </source>
</evidence>
<organism evidence="2 3">
    <name type="scientific">Electrophorus voltai</name>
    <dbReference type="NCBI Taxonomy" id="2609070"/>
    <lineage>
        <taxon>Eukaryota</taxon>
        <taxon>Metazoa</taxon>
        <taxon>Chordata</taxon>
        <taxon>Craniata</taxon>
        <taxon>Vertebrata</taxon>
        <taxon>Euteleostomi</taxon>
        <taxon>Actinopterygii</taxon>
        <taxon>Neopterygii</taxon>
        <taxon>Teleostei</taxon>
        <taxon>Ostariophysi</taxon>
        <taxon>Gymnotiformes</taxon>
        <taxon>Gymnotoidei</taxon>
        <taxon>Gymnotidae</taxon>
        <taxon>Electrophorus</taxon>
    </lineage>
</organism>
<feature type="compositionally biased region" description="Acidic residues" evidence="1">
    <location>
        <begin position="159"/>
        <end position="169"/>
    </location>
</feature>
<sequence>MPGKCKKKKGRKGSESPPTARAAESPVFLGTLLTPGAKAGESYGIPVGDRDWYNDFQSSESSVDSYCPAERPSLILASLHGTTGREEPAEQFLGGPVYGPGSDIAESYGEQPSQEDRYLEMDSAGSYDPCLDDYRGYTDYRETEECSDVCLRSDRGSDREEDAPMEVEEDPHRNLPSQSDVSKAPVSKAPPRARHPGARRQPQVASREASSSEEDTPLTKAKSPRVHASTPKPRGGKKAVAPLPAPEPGNAAGALPEAQASKPGQSTLPKLAMDTPQGLAGVPSPFPGLLNVCGVHVPVPVTVPVSITLNVPVTLFPFVSVPVPVSVCVPVSVTILVPVLPPASLFTLARGGLSGPPTLPFGVGLGAAA</sequence>
<comment type="caution">
    <text evidence="2">The sequence shown here is derived from an EMBL/GenBank/DDBJ whole genome shotgun (WGS) entry which is preliminary data.</text>
</comment>
<feature type="region of interest" description="Disordered" evidence="1">
    <location>
        <begin position="82"/>
        <end position="275"/>
    </location>
</feature>
<feature type="compositionally biased region" description="Basic residues" evidence="1">
    <location>
        <begin position="1"/>
        <end position="11"/>
    </location>
</feature>
<evidence type="ECO:0000256" key="1">
    <source>
        <dbReference type="SAM" id="MobiDB-lite"/>
    </source>
</evidence>
<proteinExistence type="predicted"/>
<gene>
    <name evidence="2" type="ORF">P4O66_002105</name>
</gene>
<protein>
    <submittedName>
        <fullName evidence="2">Uncharacterized protein</fullName>
    </submittedName>
</protein>
<dbReference type="AlphaFoldDB" id="A0AAD8Z3V6"/>
<reference evidence="2" key="1">
    <citation type="submission" date="2023-03" db="EMBL/GenBank/DDBJ databases">
        <title>Electrophorus voltai genome.</title>
        <authorList>
            <person name="Bian C."/>
        </authorList>
    </citation>
    <scope>NUCLEOTIDE SEQUENCE</scope>
    <source>
        <strain evidence="2">CB-2022</strain>
        <tissue evidence="2">Muscle</tissue>
    </source>
</reference>
<feature type="region of interest" description="Disordered" evidence="1">
    <location>
        <begin position="1"/>
        <end position="26"/>
    </location>
</feature>